<dbReference type="Proteomes" id="UP000292884">
    <property type="component" value="Unassembled WGS sequence"/>
</dbReference>
<dbReference type="InterPro" id="IPR010720">
    <property type="entry name" value="Alpha-L-AF_C"/>
</dbReference>
<evidence type="ECO:0000313" key="11">
    <source>
        <dbReference type="Proteomes" id="UP000292884"/>
    </source>
</evidence>
<dbReference type="GO" id="GO:0000272">
    <property type="term" value="P:polysaccharide catabolic process"/>
    <property type="evidence" value="ECO:0007669"/>
    <property type="project" value="TreeGrafter"/>
</dbReference>
<comment type="similarity">
    <text evidence="2">Belongs to the glycosyl hydrolase 51 family.</text>
</comment>
<comment type="subunit">
    <text evidence="3">Homohexamer; trimer of dimers.</text>
</comment>
<dbReference type="Gene3D" id="2.60.40.1180">
    <property type="entry name" value="Golgi alpha-mannosidase II"/>
    <property type="match status" value="1"/>
</dbReference>
<sequence length="513" mass="57684">MKKLLLSLSVIACSFALKAQTETVLTIKPATEQVISKHIYGHFSEHLGRCIYDGFWVDENSTIPNKGRIRLDIVEALKKIKIPNLRWPGGCFADEYHWRDGIGPRNLRPKMVNTNWGGVVEDNSFGTHEFLELCEMLQTEPYIAGNVGSGTVEEMAKWVEYLNFDGVSPMTAIRKENGREKPWKVAFWGVGNESWGCGGNMTPQYYSDLYRRYATYARDYEGAPLKKIAAGANSDDYNWTETCMKNIGTRMWGLTLHHYTLPTGKWNAKGSATAFDESQYFNTMQNCLKMEELVTKHSAVMDKYDPKKRVALVVDEWGIWTDVEPGTNPGFLYQQNSLRDALIAGTTLNIFNNHSDRVRMANLAQTVNVLQALVLTEKDKMILTPTYHIFDLYKVHQDAKYLPIDFVSPDYVSGDKKIPALNISASQDANGAIHISLVNLNPNQKITLNTALDGLNWKTVTGQILTSAKITDINTFSDPNKIHIVKFNGAKKNGNKLSVELPAQSVVVLELKN</sequence>
<comment type="catalytic activity">
    <reaction evidence="1">
        <text>Hydrolysis of terminal non-reducing alpha-L-arabinofuranoside residues in alpha-L-arabinosides.</text>
        <dbReference type="EC" id="3.2.1.55"/>
    </reaction>
</comment>
<dbReference type="SUPFAM" id="SSF51011">
    <property type="entry name" value="Glycosyl hydrolase domain"/>
    <property type="match status" value="1"/>
</dbReference>
<feature type="signal peptide" evidence="8">
    <location>
        <begin position="1"/>
        <end position="19"/>
    </location>
</feature>
<dbReference type="SMART" id="SM00813">
    <property type="entry name" value="Alpha-L-AF_C"/>
    <property type="match status" value="1"/>
</dbReference>
<dbReference type="EMBL" id="SJSK01000002">
    <property type="protein sequence ID" value="TCC91772.1"/>
    <property type="molecule type" value="Genomic_DNA"/>
</dbReference>
<feature type="chain" id="PRO_5020818508" description="non-reducing end alpha-L-arabinofuranosidase" evidence="8">
    <location>
        <begin position="20"/>
        <end position="513"/>
    </location>
</feature>
<dbReference type="Pfam" id="PF06964">
    <property type="entry name" value="Alpha-L-AF_C"/>
    <property type="match status" value="1"/>
</dbReference>
<protein>
    <recommendedName>
        <fullName evidence="4">non-reducing end alpha-L-arabinofuranosidase</fullName>
        <ecNumber evidence="4">3.2.1.55</ecNumber>
    </recommendedName>
</protein>
<dbReference type="InterPro" id="IPR017853">
    <property type="entry name" value="GH"/>
</dbReference>
<evidence type="ECO:0000256" key="8">
    <source>
        <dbReference type="SAM" id="SignalP"/>
    </source>
</evidence>
<keyword evidence="5" id="KW-0378">Hydrolase</keyword>
<reference evidence="10 11" key="1">
    <citation type="submission" date="2019-02" db="EMBL/GenBank/DDBJ databases">
        <title>Pedobacter sp. RP-1-13 sp. nov., isolated from Arctic soil.</title>
        <authorList>
            <person name="Dahal R.H."/>
        </authorList>
    </citation>
    <scope>NUCLEOTIDE SEQUENCE [LARGE SCALE GENOMIC DNA]</scope>
    <source>
        <strain evidence="10 11">RP-1-13</strain>
    </source>
</reference>
<feature type="domain" description="Alpha-L-arabinofuranosidase C-terminal" evidence="9">
    <location>
        <begin position="315"/>
        <end position="505"/>
    </location>
</feature>
<organism evidence="10 11">
    <name type="scientific">Pedobacter frigiditerrae</name>
    <dbReference type="NCBI Taxonomy" id="2530452"/>
    <lineage>
        <taxon>Bacteria</taxon>
        <taxon>Pseudomonadati</taxon>
        <taxon>Bacteroidota</taxon>
        <taxon>Sphingobacteriia</taxon>
        <taxon>Sphingobacteriales</taxon>
        <taxon>Sphingobacteriaceae</taxon>
        <taxon>Pedobacter</taxon>
    </lineage>
</organism>
<dbReference type="PANTHER" id="PTHR43576:SF2">
    <property type="entry name" value="INTRACELLULAR EXO-ALPHA-L-ARABINOFURANOSIDASE 2"/>
    <property type="match status" value="1"/>
</dbReference>
<dbReference type="AlphaFoldDB" id="A0A4R0N033"/>
<dbReference type="EC" id="3.2.1.55" evidence="4"/>
<evidence type="ECO:0000256" key="2">
    <source>
        <dbReference type="ARBA" id="ARBA00007186"/>
    </source>
</evidence>
<dbReference type="InterPro" id="IPR013780">
    <property type="entry name" value="Glyco_hydro_b"/>
</dbReference>
<name>A0A4R0N033_9SPHI</name>
<dbReference type="Pfam" id="PF22848">
    <property type="entry name" value="ASD1_dom"/>
    <property type="match status" value="1"/>
</dbReference>
<evidence type="ECO:0000256" key="7">
    <source>
        <dbReference type="ARBA" id="ARBA00023295"/>
    </source>
</evidence>
<gene>
    <name evidence="10" type="ORF">EZ428_08450</name>
</gene>
<evidence type="ECO:0000313" key="10">
    <source>
        <dbReference type="EMBL" id="TCC91772.1"/>
    </source>
</evidence>
<keyword evidence="11" id="KW-1185">Reference proteome</keyword>
<keyword evidence="6" id="KW-0119">Carbohydrate metabolism</keyword>
<dbReference type="InterPro" id="IPR055235">
    <property type="entry name" value="ASD1_cat"/>
</dbReference>
<evidence type="ECO:0000256" key="5">
    <source>
        <dbReference type="ARBA" id="ARBA00022801"/>
    </source>
</evidence>
<evidence type="ECO:0000259" key="9">
    <source>
        <dbReference type="SMART" id="SM00813"/>
    </source>
</evidence>
<dbReference type="OrthoDB" id="9758333at2"/>
<dbReference type="Gene3D" id="3.20.20.80">
    <property type="entry name" value="Glycosidases"/>
    <property type="match status" value="1"/>
</dbReference>
<keyword evidence="8" id="KW-0732">Signal</keyword>
<dbReference type="PANTHER" id="PTHR43576">
    <property type="entry name" value="ALPHA-L-ARABINOFURANOSIDASE C-RELATED"/>
    <property type="match status" value="1"/>
</dbReference>
<evidence type="ECO:0000256" key="6">
    <source>
        <dbReference type="ARBA" id="ARBA00023277"/>
    </source>
</evidence>
<comment type="caution">
    <text evidence="10">The sequence shown here is derived from an EMBL/GenBank/DDBJ whole genome shotgun (WGS) entry which is preliminary data.</text>
</comment>
<evidence type="ECO:0000256" key="1">
    <source>
        <dbReference type="ARBA" id="ARBA00001462"/>
    </source>
</evidence>
<keyword evidence="7" id="KW-0326">Glycosidase</keyword>
<dbReference type="GO" id="GO:0046373">
    <property type="term" value="P:L-arabinose metabolic process"/>
    <property type="evidence" value="ECO:0007669"/>
    <property type="project" value="InterPro"/>
</dbReference>
<dbReference type="RefSeq" id="WP_131552711.1">
    <property type="nucleotide sequence ID" value="NZ_SJSK01000002.1"/>
</dbReference>
<accession>A0A4R0N033</accession>
<dbReference type="SUPFAM" id="SSF51445">
    <property type="entry name" value="(Trans)glycosidases"/>
    <property type="match status" value="1"/>
</dbReference>
<evidence type="ECO:0000256" key="3">
    <source>
        <dbReference type="ARBA" id="ARBA00011165"/>
    </source>
</evidence>
<proteinExistence type="inferred from homology"/>
<dbReference type="GO" id="GO:0046556">
    <property type="term" value="F:alpha-L-arabinofuranosidase activity"/>
    <property type="evidence" value="ECO:0007669"/>
    <property type="project" value="UniProtKB-EC"/>
</dbReference>
<evidence type="ECO:0000256" key="4">
    <source>
        <dbReference type="ARBA" id="ARBA00012670"/>
    </source>
</evidence>